<dbReference type="PROSITE" id="PS00166">
    <property type="entry name" value="ENOYL_COA_HYDRATASE"/>
    <property type="match status" value="1"/>
</dbReference>
<dbReference type="CDD" id="cd06558">
    <property type="entry name" value="crotonase-like"/>
    <property type="match status" value="1"/>
</dbReference>
<organism evidence="3 4">
    <name type="scientific">Oedothorax gibbosus</name>
    <dbReference type="NCBI Taxonomy" id="931172"/>
    <lineage>
        <taxon>Eukaryota</taxon>
        <taxon>Metazoa</taxon>
        <taxon>Ecdysozoa</taxon>
        <taxon>Arthropoda</taxon>
        <taxon>Chelicerata</taxon>
        <taxon>Arachnida</taxon>
        <taxon>Araneae</taxon>
        <taxon>Araneomorphae</taxon>
        <taxon>Entelegynae</taxon>
        <taxon>Araneoidea</taxon>
        <taxon>Linyphiidae</taxon>
        <taxon>Erigoninae</taxon>
        <taxon>Oedothorax</taxon>
    </lineage>
</organism>
<comment type="similarity">
    <text evidence="1 2">Belongs to the enoyl-CoA hydratase/isomerase family.</text>
</comment>
<dbReference type="NCBIfam" id="NF006108">
    <property type="entry name" value="PRK08259.1"/>
    <property type="match status" value="1"/>
</dbReference>
<gene>
    <name evidence="3" type="ORF">JTE90_021483</name>
</gene>
<dbReference type="PANTHER" id="PTHR43802">
    <property type="entry name" value="ENOYL-COA HYDRATASE"/>
    <property type="match status" value="1"/>
</dbReference>
<evidence type="ECO:0000256" key="1">
    <source>
        <dbReference type="ARBA" id="ARBA00005254"/>
    </source>
</evidence>
<protein>
    <recommendedName>
        <fullName evidence="5">Enoyl-CoA hydratase</fullName>
    </recommendedName>
</protein>
<dbReference type="Gene3D" id="1.10.287.2460">
    <property type="match status" value="1"/>
</dbReference>
<evidence type="ECO:0000313" key="4">
    <source>
        <dbReference type="Proteomes" id="UP000827092"/>
    </source>
</evidence>
<sequence length="299" mass="32744">MAGHFGVKNYRSLQKWQKCISHFYSGRKCSNLSNSDLVIVTKQKRLHLIGINRPEKRNCVNDETAVELRKAFDAFENDDEAYAAVLYGKGGNFSSGYDLKHVAQGNLYGISSEHGPMGPTKKLLKKPVVAAVNGYAVAGGFELALWCDLRVIEETAVMGFYNRRFGVPLCNGSTVRLQQLIGLSRALDLIVTGRSLSAKEAFEMGIATKVTACGTGIGNAINLANSLCKFPQECLRADRLSAYNAAYNSASLDKALRFEIDNAAHVLEKESIKGAEKFMKGVGRHGKFHLDSLDDKDVV</sequence>
<comment type="caution">
    <text evidence="3">The sequence shown here is derived from an EMBL/GenBank/DDBJ whole genome shotgun (WGS) entry which is preliminary data.</text>
</comment>
<dbReference type="AlphaFoldDB" id="A0AAV6TZY3"/>
<reference evidence="3 4" key="1">
    <citation type="journal article" date="2022" name="Nat. Ecol. Evol.">
        <title>A masculinizing supergene underlies an exaggerated male reproductive morph in a spider.</title>
        <authorList>
            <person name="Hendrickx F."/>
            <person name="De Corte Z."/>
            <person name="Sonet G."/>
            <person name="Van Belleghem S.M."/>
            <person name="Kostlbacher S."/>
            <person name="Vangestel C."/>
        </authorList>
    </citation>
    <scope>NUCLEOTIDE SEQUENCE [LARGE SCALE GENOMIC DNA]</scope>
    <source>
        <strain evidence="3">W744_W776</strain>
    </source>
</reference>
<dbReference type="InterPro" id="IPR018376">
    <property type="entry name" value="Enoyl-CoA_hyd/isom_CS"/>
</dbReference>
<evidence type="ECO:0000313" key="3">
    <source>
        <dbReference type="EMBL" id="KAG8177208.1"/>
    </source>
</evidence>
<dbReference type="InterPro" id="IPR001753">
    <property type="entry name" value="Enoyl-CoA_hydra/iso"/>
</dbReference>
<evidence type="ECO:0000256" key="2">
    <source>
        <dbReference type="RuleBase" id="RU003707"/>
    </source>
</evidence>
<name>A0AAV6TZY3_9ARAC</name>
<dbReference type="Proteomes" id="UP000827092">
    <property type="component" value="Unassembled WGS sequence"/>
</dbReference>
<dbReference type="GO" id="GO:0003824">
    <property type="term" value="F:catalytic activity"/>
    <property type="evidence" value="ECO:0007669"/>
    <property type="project" value="InterPro"/>
</dbReference>
<accession>A0AAV6TZY3</accession>
<dbReference type="SUPFAM" id="SSF52096">
    <property type="entry name" value="ClpP/crotonase"/>
    <property type="match status" value="1"/>
</dbReference>
<dbReference type="Gene3D" id="3.90.226.10">
    <property type="entry name" value="2-enoyl-CoA Hydratase, Chain A, domain 1"/>
    <property type="match status" value="1"/>
</dbReference>
<dbReference type="EMBL" id="JAFNEN010000803">
    <property type="protein sequence ID" value="KAG8177208.1"/>
    <property type="molecule type" value="Genomic_DNA"/>
</dbReference>
<dbReference type="InterPro" id="IPR029045">
    <property type="entry name" value="ClpP/crotonase-like_dom_sf"/>
</dbReference>
<evidence type="ECO:0008006" key="5">
    <source>
        <dbReference type="Google" id="ProtNLM"/>
    </source>
</evidence>
<keyword evidence="4" id="KW-1185">Reference proteome</keyword>
<proteinExistence type="inferred from homology"/>
<dbReference type="Pfam" id="PF00378">
    <property type="entry name" value="ECH_1"/>
    <property type="match status" value="1"/>
</dbReference>
<dbReference type="PANTHER" id="PTHR43802:SF1">
    <property type="entry name" value="IP11341P-RELATED"/>
    <property type="match status" value="1"/>
</dbReference>